<dbReference type="Proteomes" id="UP001066276">
    <property type="component" value="Chromosome 5"/>
</dbReference>
<evidence type="ECO:0000313" key="2">
    <source>
        <dbReference type="Proteomes" id="UP001066276"/>
    </source>
</evidence>
<accession>A0AAV7RW92</accession>
<name>A0AAV7RW92_PLEWA</name>
<proteinExistence type="predicted"/>
<dbReference type="AlphaFoldDB" id="A0AAV7RW92"/>
<sequence length="183" mass="19442">MRRVQGRVRPDTRRRNHPLGLYLGGPNYCAEKALRPTTGHAGPLCARHGGGGSRLLPDAVSLGPGSDLPLPRCWGGPPPPCCDHPDWAPLRHGGPWRLRLNQHGPVRGLKAPLPNRSSHLSGLGLVGPNYRGESRLAPLPRTPGPVPLGLGRVGWHRAPGCKVGDDGLPPLLFAPGPHDGVFL</sequence>
<evidence type="ECO:0000313" key="1">
    <source>
        <dbReference type="EMBL" id="KAJ1156218.1"/>
    </source>
</evidence>
<comment type="caution">
    <text evidence="1">The sequence shown here is derived from an EMBL/GenBank/DDBJ whole genome shotgun (WGS) entry which is preliminary data.</text>
</comment>
<dbReference type="EMBL" id="JANPWB010000009">
    <property type="protein sequence ID" value="KAJ1156218.1"/>
    <property type="molecule type" value="Genomic_DNA"/>
</dbReference>
<protein>
    <submittedName>
        <fullName evidence="1">Uncharacterized protein</fullName>
    </submittedName>
</protein>
<organism evidence="1 2">
    <name type="scientific">Pleurodeles waltl</name>
    <name type="common">Iberian ribbed newt</name>
    <dbReference type="NCBI Taxonomy" id="8319"/>
    <lineage>
        <taxon>Eukaryota</taxon>
        <taxon>Metazoa</taxon>
        <taxon>Chordata</taxon>
        <taxon>Craniata</taxon>
        <taxon>Vertebrata</taxon>
        <taxon>Euteleostomi</taxon>
        <taxon>Amphibia</taxon>
        <taxon>Batrachia</taxon>
        <taxon>Caudata</taxon>
        <taxon>Salamandroidea</taxon>
        <taxon>Salamandridae</taxon>
        <taxon>Pleurodelinae</taxon>
        <taxon>Pleurodeles</taxon>
    </lineage>
</organism>
<reference evidence="1" key="1">
    <citation type="journal article" date="2022" name="bioRxiv">
        <title>Sequencing and chromosome-scale assembly of the giantPleurodeles waltlgenome.</title>
        <authorList>
            <person name="Brown T."/>
            <person name="Elewa A."/>
            <person name="Iarovenko S."/>
            <person name="Subramanian E."/>
            <person name="Araus A.J."/>
            <person name="Petzold A."/>
            <person name="Susuki M."/>
            <person name="Suzuki K.-i.T."/>
            <person name="Hayashi T."/>
            <person name="Toyoda A."/>
            <person name="Oliveira C."/>
            <person name="Osipova E."/>
            <person name="Leigh N.D."/>
            <person name="Simon A."/>
            <person name="Yun M.H."/>
        </authorList>
    </citation>
    <scope>NUCLEOTIDE SEQUENCE</scope>
    <source>
        <strain evidence="1">20211129_DDA</strain>
        <tissue evidence="1">Liver</tissue>
    </source>
</reference>
<keyword evidence="2" id="KW-1185">Reference proteome</keyword>
<gene>
    <name evidence="1" type="ORF">NDU88_008942</name>
</gene>